<name>A0A1C4FNG7_9BACT</name>
<dbReference type="InterPro" id="IPR039426">
    <property type="entry name" value="TonB-dep_rcpt-like"/>
</dbReference>
<dbReference type="AlphaFoldDB" id="A0A1C4FNG7"/>
<evidence type="ECO:0000256" key="7">
    <source>
        <dbReference type="PROSITE-ProRule" id="PRU01360"/>
    </source>
</evidence>
<dbReference type="Proteomes" id="UP000242818">
    <property type="component" value="Unassembled WGS sequence"/>
</dbReference>
<keyword evidence="8" id="KW-0732">Signal</keyword>
<keyword evidence="3 7" id="KW-1134">Transmembrane beta strand</keyword>
<dbReference type="InterPro" id="IPR023997">
    <property type="entry name" value="TonB-dep_OMP_SusC/RagA_CS"/>
</dbReference>
<dbReference type="NCBIfam" id="TIGR04056">
    <property type="entry name" value="OMP_RagA_SusC"/>
    <property type="match status" value="1"/>
</dbReference>
<sequence>MKTILHFFAALLMLAPLAQAQAQSAAVSGLVQSKKGELLPGINVHIKHSARGTATDANGRFTLPALPQDTLVITGVGYIAQEIVVRNQRNLQVQLTDDATALNEVIVVGYGTQKKSDLTGSITSISEEQFKKSPVVSLDNGLKGRAAGVQVTTTSGQPGGATSIRIRGSNSVNTGAEPLYVIDGFPVYNDNSAAAAGATVGPKLNALALINPNDIVSIEVLKDASAAAVYGARGANGVVLVTTRKGKEGPTRFDFNAFYGIQQVPKKLPLLNATDFANLVNDANGTQVYTPDQIKSFGEGTHWQDLIFRTAPEQNYQLGASGGDAKTKYALSFNYFNQAGIVINSNFKRYAARFNLERQATSRLSFGNNFTIARTDANQALSATAGGEGTQGVIEEALAFNPILKVRNPDGTYVLQSDRGIPMGNPVATAKDLLNNSSTYRILGNVYANYKILEGLDLRSSVGVDVINTKEKYYAPRTVLSGYNVNGQAIVSSANSTSWLNENTLTYHHVFNKHALTALGGFTVQKYNRESVTTSASGFVNDLQKADNIGAGAIIGAPATNVNNWQLASFIGRINYAFKDRYLLTLTERVDGSSKFGTNNKFGYFPSGSVAWKLSEEDFIKQLHVFSELKIRASYGKIGNQEIASYQSLAGLSNMSYVIGDQVVKGYSPGNIPNSDLKWESTAQTDIGLDAGLFNGRLNLTADWYNKKTTDMLLLVNVPWSTGFSSALQNIGSVQNRGIELGINAAIIDKQFKWNVNFNIAANRNKVLSLGPVSQILTGEINGYLKISNPVVVQAGHPISSFYGYVSDGIFQTGDDISNSAQPTAVPGDRKYKDINPDGKLDASDRKFIGNADPKYFGGMTHDFFYKGFDLSATFNWVYGNTILNSTRAELDLPTGQKNSAARVKHRWTPTNPSNSIPRASLNRAFLFSNAQLESGSYFRLGVLSLGYTLPASWLQAAHIQQLRVYASAINLFTITHYTGYDPEGNQTGQGNILRGVDADTYPTPKAYMVGLNLNF</sequence>
<feature type="chain" id="PRO_5008692109" evidence="8">
    <location>
        <begin position="21"/>
        <end position="1016"/>
    </location>
</feature>
<keyword evidence="5 7" id="KW-0472">Membrane</keyword>
<dbReference type="OrthoDB" id="9768177at2"/>
<gene>
    <name evidence="10" type="ORF">GA0116948_115104</name>
</gene>
<organism evidence="10 11">
    <name type="scientific">Chitinophaga costaii</name>
    <dbReference type="NCBI Taxonomy" id="1335309"/>
    <lineage>
        <taxon>Bacteria</taxon>
        <taxon>Pseudomonadati</taxon>
        <taxon>Bacteroidota</taxon>
        <taxon>Chitinophagia</taxon>
        <taxon>Chitinophagales</taxon>
        <taxon>Chitinophagaceae</taxon>
        <taxon>Chitinophaga</taxon>
    </lineage>
</organism>
<evidence type="ECO:0000256" key="4">
    <source>
        <dbReference type="ARBA" id="ARBA00022692"/>
    </source>
</evidence>
<keyword evidence="2 7" id="KW-0813">Transport</keyword>
<dbReference type="Gene3D" id="2.60.40.1120">
    <property type="entry name" value="Carboxypeptidase-like, regulatory domain"/>
    <property type="match status" value="1"/>
</dbReference>
<keyword evidence="11" id="KW-1185">Reference proteome</keyword>
<feature type="domain" description="TonB-dependent receptor plug" evidence="9">
    <location>
        <begin position="115"/>
        <end position="238"/>
    </location>
</feature>
<dbReference type="EMBL" id="FMAR01000015">
    <property type="protein sequence ID" value="SCC57354.1"/>
    <property type="molecule type" value="Genomic_DNA"/>
</dbReference>
<comment type="similarity">
    <text evidence="7">Belongs to the TonB-dependent receptor family.</text>
</comment>
<dbReference type="InterPro" id="IPR012910">
    <property type="entry name" value="Plug_dom"/>
</dbReference>
<reference evidence="10 11" key="1">
    <citation type="submission" date="2016-08" db="EMBL/GenBank/DDBJ databases">
        <authorList>
            <person name="Seilhamer J.J."/>
        </authorList>
    </citation>
    <scope>NUCLEOTIDE SEQUENCE [LARGE SCALE GENOMIC DNA]</scope>
    <source>
        <strain evidence="10 11">A37T2</strain>
    </source>
</reference>
<dbReference type="STRING" id="1335309.GA0116948_115104"/>
<keyword evidence="6 7" id="KW-0998">Cell outer membrane</keyword>
<evidence type="ECO:0000256" key="5">
    <source>
        <dbReference type="ARBA" id="ARBA00023136"/>
    </source>
</evidence>
<dbReference type="InterPro" id="IPR036942">
    <property type="entry name" value="Beta-barrel_TonB_sf"/>
</dbReference>
<keyword evidence="4 7" id="KW-0812">Transmembrane</keyword>
<protein>
    <submittedName>
        <fullName evidence="10">TonB-linked outer membrane protein, SusC/RagA family</fullName>
    </submittedName>
</protein>
<dbReference type="PROSITE" id="PS52016">
    <property type="entry name" value="TONB_DEPENDENT_REC_3"/>
    <property type="match status" value="1"/>
</dbReference>
<dbReference type="InterPro" id="IPR008969">
    <property type="entry name" value="CarboxyPept-like_regulatory"/>
</dbReference>
<dbReference type="FunFam" id="2.170.130.10:FF:000008">
    <property type="entry name" value="SusC/RagA family TonB-linked outer membrane protein"/>
    <property type="match status" value="1"/>
</dbReference>
<evidence type="ECO:0000256" key="3">
    <source>
        <dbReference type="ARBA" id="ARBA00022452"/>
    </source>
</evidence>
<dbReference type="NCBIfam" id="TIGR04057">
    <property type="entry name" value="SusC_RagA_signa"/>
    <property type="match status" value="1"/>
</dbReference>
<evidence type="ECO:0000256" key="8">
    <source>
        <dbReference type="SAM" id="SignalP"/>
    </source>
</evidence>
<dbReference type="GO" id="GO:0009279">
    <property type="term" value="C:cell outer membrane"/>
    <property type="evidence" value="ECO:0007669"/>
    <property type="project" value="UniProtKB-SubCell"/>
</dbReference>
<dbReference type="Gene3D" id="2.40.170.20">
    <property type="entry name" value="TonB-dependent receptor, beta-barrel domain"/>
    <property type="match status" value="1"/>
</dbReference>
<dbReference type="Gene3D" id="2.170.130.10">
    <property type="entry name" value="TonB-dependent receptor, plug domain"/>
    <property type="match status" value="1"/>
</dbReference>
<dbReference type="Pfam" id="PF07715">
    <property type="entry name" value="Plug"/>
    <property type="match status" value="1"/>
</dbReference>
<evidence type="ECO:0000256" key="6">
    <source>
        <dbReference type="ARBA" id="ARBA00023237"/>
    </source>
</evidence>
<proteinExistence type="inferred from homology"/>
<dbReference type="SUPFAM" id="SSF49464">
    <property type="entry name" value="Carboxypeptidase regulatory domain-like"/>
    <property type="match status" value="1"/>
</dbReference>
<dbReference type="SUPFAM" id="SSF56935">
    <property type="entry name" value="Porins"/>
    <property type="match status" value="1"/>
</dbReference>
<feature type="signal peptide" evidence="8">
    <location>
        <begin position="1"/>
        <end position="20"/>
    </location>
</feature>
<accession>A0A1C4FNG7</accession>
<dbReference type="Pfam" id="PF13715">
    <property type="entry name" value="CarbopepD_reg_2"/>
    <property type="match status" value="1"/>
</dbReference>
<evidence type="ECO:0000256" key="1">
    <source>
        <dbReference type="ARBA" id="ARBA00004571"/>
    </source>
</evidence>
<evidence type="ECO:0000259" key="9">
    <source>
        <dbReference type="Pfam" id="PF07715"/>
    </source>
</evidence>
<evidence type="ECO:0000256" key="2">
    <source>
        <dbReference type="ARBA" id="ARBA00022448"/>
    </source>
</evidence>
<dbReference type="InterPro" id="IPR023996">
    <property type="entry name" value="TonB-dep_OMP_SusC/RagA"/>
</dbReference>
<dbReference type="InterPro" id="IPR037066">
    <property type="entry name" value="Plug_dom_sf"/>
</dbReference>
<evidence type="ECO:0000313" key="10">
    <source>
        <dbReference type="EMBL" id="SCC57354.1"/>
    </source>
</evidence>
<evidence type="ECO:0000313" key="11">
    <source>
        <dbReference type="Proteomes" id="UP000242818"/>
    </source>
</evidence>
<comment type="subcellular location">
    <subcellularLocation>
        <location evidence="1 7">Cell outer membrane</location>
        <topology evidence="1 7">Multi-pass membrane protein</topology>
    </subcellularLocation>
</comment>
<dbReference type="RefSeq" id="WP_089714647.1">
    <property type="nucleotide sequence ID" value="NZ_FMAR01000015.1"/>
</dbReference>